<proteinExistence type="predicted"/>
<dbReference type="Proteomes" id="UP001228049">
    <property type="component" value="Unassembled WGS sequence"/>
</dbReference>
<organism evidence="3 4">
    <name type="scientific">Dissostichus eleginoides</name>
    <name type="common">Patagonian toothfish</name>
    <name type="synonym">Dissostichus amissus</name>
    <dbReference type="NCBI Taxonomy" id="100907"/>
    <lineage>
        <taxon>Eukaryota</taxon>
        <taxon>Metazoa</taxon>
        <taxon>Chordata</taxon>
        <taxon>Craniata</taxon>
        <taxon>Vertebrata</taxon>
        <taxon>Euteleostomi</taxon>
        <taxon>Actinopterygii</taxon>
        <taxon>Neopterygii</taxon>
        <taxon>Teleostei</taxon>
        <taxon>Neoteleostei</taxon>
        <taxon>Acanthomorphata</taxon>
        <taxon>Eupercaria</taxon>
        <taxon>Perciformes</taxon>
        <taxon>Notothenioidei</taxon>
        <taxon>Nototheniidae</taxon>
        <taxon>Dissostichus</taxon>
    </lineage>
</organism>
<name>A0AAD9BCU8_DISEL</name>
<gene>
    <name evidence="3" type="ORF">KUDE01_026309</name>
</gene>
<evidence type="ECO:0000313" key="3">
    <source>
        <dbReference type="EMBL" id="KAK1880787.1"/>
    </source>
</evidence>
<dbReference type="AlphaFoldDB" id="A0AAD9BCU8"/>
<keyword evidence="4" id="KW-1185">Reference proteome</keyword>
<evidence type="ECO:0000313" key="4">
    <source>
        <dbReference type="Proteomes" id="UP001228049"/>
    </source>
</evidence>
<comment type="caution">
    <text evidence="3">The sequence shown here is derived from an EMBL/GenBank/DDBJ whole genome shotgun (WGS) entry which is preliminary data.</text>
</comment>
<feature type="region of interest" description="Disordered" evidence="2">
    <location>
        <begin position="1"/>
        <end position="35"/>
    </location>
</feature>
<dbReference type="EMBL" id="JASDAP010000025">
    <property type="protein sequence ID" value="KAK1880787.1"/>
    <property type="molecule type" value="Genomic_DNA"/>
</dbReference>
<keyword evidence="1" id="KW-0175">Coiled coil</keyword>
<evidence type="ECO:0000256" key="2">
    <source>
        <dbReference type="SAM" id="MobiDB-lite"/>
    </source>
</evidence>
<evidence type="ECO:0000256" key="1">
    <source>
        <dbReference type="SAM" id="Coils"/>
    </source>
</evidence>
<protein>
    <submittedName>
        <fullName evidence="3">UPF0612 protein</fullName>
    </submittedName>
</protein>
<sequence>MPKKNIVKSDQSGEPGPKEASGSTNEEASGVAGRATDDSSILGAIAALHAELTLVKSEICRKIETEISEVTTTLRGEITALKAENDAAITTLTAQIDSQKQMLKELTEAANGSSDIVQELESKVKTLCGKMGTLSEKCLDLEGRSKRQNLRVAGVKEGKENGQRIRLFVADLLKETLGLEKAPEIDRDP</sequence>
<reference evidence="3" key="1">
    <citation type="submission" date="2023-04" db="EMBL/GenBank/DDBJ databases">
        <title>Chromosome-level genome of Chaenocephalus aceratus.</title>
        <authorList>
            <person name="Park H."/>
        </authorList>
    </citation>
    <scope>NUCLEOTIDE SEQUENCE</scope>
    <source>
        <strain evidence="3">DE</strain>
        <tissue evidence="3">Muscle</tissue>
    </source>
</reference>
<accession>A0AAD9BCU8</accession>
<feature type="coiled-coil region" evidence="1">
    <location>
        <begin position="89"/>
        <end position="123"/>
    </location>
</feature>
<dbReference type="Gene3D" id="1.20.5.1700">
    <property type="match status" value="1"/>
</dbReference>